<protein>
    <submittedName>
        <fullName evidence="2">Type II secretion envelope pseudopilin protein (PulG,guides folded protein to PulD in outer membrane)</fullName>
    </submittedName>
</protein>
<dbReference type="Gene3D" id="3.30.700.10">
    <property type="entry name" value="Glycoprotein, Type 4 Pilin"/>
    <property type="match status" value="1"/>
</dbReference>
<proteinExistence type="predicted"/>
<organism evidence="2">
    <name type="scientific">hydrothermal vent metagenome</name>
    <dbReference type="NCBI Taxonomy" id="652676"/>
    <lineage>
        <taxon>unclassified sequences</taxon>
        <taxon>metagenomes</taxon>
        <taxon>ecological metagenomes</taxon>
    </lineage>
</organism>
<evidence type="ECO:0000256" key="1">
    <source>
        <dbReference type="SAM" id="Phobius"/>
    </source>
</evidence>
<feature type="transmembrane region" description="Helical" evidence="1">
    <location>
        <begin position="7"/>
        <end position="28"/>
    </location>
</feature>
<dbReference type="SUPFAM" id="SSF54523">
    <property type="entry name" value="Pili subunits"/>
    <property type="match status" value="1"/>
</dbReference>
<dbReference type="Pfam" id="PF07963">
    <property type="entry name" value="N_methyl"/>
    <property type="match status" value="1"/>
</dbReference>
<keyword evidence="1" id="KW-0472">Membrane</keyword>
<keyword evidence="1" id="KW-0812">Transmembrane</keyword>
<name>A0A1W1EJ77_9ZZZZ</name>
<dbReference type="InterPro" id="IPR045584">
    <property type="entry name" value="Pilin-like"/>
</dbReference>
<dbReference type="EMBL" id="FRYL01000021">
    <property type="protein sequence ID" value="SHO80928.1"/>
    <property type="molecule type" value="Genomic_DNA"/>
</dbReference>
<dbReference type="AlphaFoldDB" id="A0A1W1EJ77"/>
<dbReference type="InterPro" id="IPR012902">
    <property type="entry name" value="N_methyl_site"/>
</dbReference>
<sequence length="156" mass="17243">MNNSKKAFTLIELVFVIVVIGILAAVALPKLAMTRDEATITKAKTTVASVRNSLSIQRQKLILSGLFQCTNPKLGNNDNIFDTFSYSGPNTDDCPKDDLVLNYAMPKCNGSDRGCWVMNGTKYSYRLPSSTDVVDFVIENNRFVCDSSKELCSKLE</sequence>
<dbReference type="NCBIfam" id="TIGR02532">
    <property type="entry name" value="IV_pilin_GFxxxE"/>
    <property type="match status" value="1"/>
</dbReference>
<keyword evidence="1" id="KW-1133">Transmembrane helix</keyword>
<reference evidence="2" key="1">
    <citation type="submission" date="2016-10" db="EMBL/GenBank/DDBJ databases">
        <authorList>
            <person name="de Groot N.N."/>
        </authorList>
    </citation>
    <scope>NUCLEOTIDE SEQUENCE</scope>
</reference>
<evidence type="ECO:0000313" key="2">
    <source>
        <dbReference type="EMBL" id="SHO80928.1"/>
    </source>
</evidence>
<gene>
    <name evidence="2" type="ORF">MNB_SV-15-579</name>
</gene>
<accession>A0A1W1EJ77</accession>